<proteinExistence type="inferred from homology"/>
<dbReference type="Pfam" id="PF25954">
    <property type="entry name" value="Beta-barrel_RND_2"/>
    <property type="match status" value="1"/>
</dbReference>
<feature type="domain" description="CusB-like beta-barrel" evidence="4">
    <location>
        <begin position="210"/>
        <end position="276"/>
    </location>
</feature>
<evidence type="ECO:0000256" key="1">
    <source>
        <dbReference type="ARBA" id="ARBA00009477"/>
    </source>
</evidence>
<keyword evidence="6" id="KW-1185">Reference proteome</keyword>
<dbReference type="GO" id="GO:0015562">
    <property type="term" value="F:efflux transmembrane transporter activity"/>
    <property type="evidence" value="ECO:0007669"/>
    <property type="project" value="TreeGrafter"/>
</dbReference>
<dbReference type="NCBIfam" id="TIGR01730">
    <property type="entry name" value="RND_mfp"/>
    <property type="match status" value="1"/>
</dbReference>
<gene>
    <name evidence="5" type="ORF">H5P27_17530</name>
</gene>
<dbReference type="PANTHER" id="PTHR30469">
    <property type="entry name" value="MULTIDRUG RESISTANCE PROTEIN MDTA"/>
    <property type="match status" value="1"/>
</dbReference>
<protein>
    <submittedName>
        <fullName evidence="5">Efflux RND transporter periplasmic adaptor subunit</fullName>
    </submittedName>
</protein>
<feature type="coiled-coil region" evidence="2">
    <location>
        <begin position="95"/>
        <end position="122"/>
    </location>
</feature>
<dbReference type="PANTHER" id="PTHR30469:SF20">
    <property type="entry name" value="EFFLUX RND TRANSPORTER PERIPLASMIC ADAPTOR SUBUNIT"/>
    <property type="match status" value="1"/>
</dbReference>
<comment type="similarity">
    <text evidence="1">Belongs to the membrane fusion protein (MFP) (TC 8.A.1) family.</text>
</comment>
<reference evidence="5 6" key="1">
    <citation type="submission" date="2020-07" db="EMBL/GenBank/DDBJ databases">
        <authorList>
            <person name="Feng X."/>
        </authorList>
    </citation>
    <scope>NUCLEOTIDE SEQUENCE [LARGE SCALE GENOMIC DNA]</scope>
    <source>
        <strain evidence="5 6">JCM23202</strain>
    </source>
</reference>
<name>A0A7X1B8X0_9BACT</name>
<dbReference type="AlphaFoldDB" id="A0A7X1B8X0"/>
<feature type="domain" description="Multidrug resistance protein MdtA-like barrel-sandwich hybrid" evidence="3">
    <location>
        <begin position="66"/>
        <end position="179"/>
    </location>
</feature>
<evidence type="ECO:0000256" key="2">
    <source>
        <dbReference type="SAM" id="Coils"/>
    </source>
</evidence>
<organism evidence="5 6">
    <name type="scientific">Pelagicoccus albus</name>
    <dbReference type="NCBI Taxonomy" id="415222"/>
    <lineage>
        <taxon>Bacteria</taxon>
        <taxon>Pseudomonadati</taxon>
        <taxon>Verrucomicrobiota</taxon>
        <taxon>Opitutia</taxon>
        <taxon>Puniceicoccales</taxon>
        <taxon>Pelagicoccaceae</taxon>
        <taxon>Pelagicoccus</taxon>
    </lineage>
</organism>
<evidence type="ECO:0000259" key="4">
    <source>
        <dbReference type="Pfam" id="PF25954"/>
    </source>
</evidence>
<dbReference type="Proteomes" id="UP000526501">
    <property type="component" value="Unassembled WGS sequence"/>
</dbReference>
<dbReference type="GO" id="GO:1990281">
    <property type="term" value="C:efflux pump complex"/>
    <property type="evidence" value="ECO:0007669"/>
    <property type="project" value="TreeGrafter"/>
</dbReference>
<dbReference type="SUPFAM" id="SSF111369">
    <property type="entry name" value="HlyD-like secretion proteins"/>
    <property type="match status" value="1"/>
</dbReference>
<dbReference type="Gene3D" id="2.40.30.170">
    <property type="match status" value="1"/>
</dbReference>
<keyword evidence="2" id="KW-0175">Coiled coil</keyword>
<dbReference type="InterPro" id="IPR058625">
    <property type="entry name" value="MdtA-like_BSH"/>
</dbReference>
<evidence type="ECO:0000313" key="5">
    <source>
        <dbReference type="EMBL" id="MBC2607859.1"/>
    </source>
</evidence>
<dbReference type="Gene3D" id="1.10.287.470">
    <property type="entry name" value="Helix hairpin bin"/>
    <property type="match status" value="1"/>
</dbReference>
<dbReference type="Gene3D" id="2.40.50.100">
    <property type="match status" value="1"/>
</dbReference>
<dbReference type="Gene3D" id="2.40.420.20">
    <property type="match status" value="1"/>
</dbReference>
<dbReference type="Pfam" id="PF25917">
    <property type="entry name" value="BSH_RND"/>
    <property type="match status" value="1"/>
</dbReference>
<evidence type="ECO:0000313" key="6">
    <source>
        <dbReference type="Proteomes" id="UP000526501"/>
    </source>
</evidence>
<dbReference type="InterPro" id="IPR058792">
    <property type="entry name" value="Beta-barrel_RND_2"/>
</dbReference>
<sequence length="361" mass="39780">MNGNLKKTLSTALAGLSLTLFGCGKKETAVQEPVRPVKLYEVELGTPDRMYEFPGRIQASQEANLAFEVAGRILEMPVREGELVQKGQLIARLDDRDYESDLHAAEARYEQAKSEYDRLKSLFDQNATAKAALEGAKVAFEAATAQRDIAKKRWEETRVYAPFAGEIAQILVNDFANVMPKQPIAVVQDISTLEAVVDIPETLWILKGEDATAEMVTEKVRPELRVTAMPEVSFPLRVSEFATRANPASRTFPVTLQFERPSEISIHPGMTARIRFWVPAKEDDALAGTLLPVSSIDFQPDGQALVWKYDPSAEAVSPVAVSVGQARAEEIEVTGDLKSGDLIVSSGVVHLREGMQVKPWK</sequence>
<accession>A0A7X1B8X0</accession>
<evidence type="ECO:0000259" key="3">
    <source>
        <dbReference type="Pfam" id="PF25917"/>
    </source>
</evidence>
<dbReference type="EMBL" id="JACHVC010000013">
    <property type="protein sequence ID" value="MBC2607859.1"/>
    <property type="molecule type" value="Genomic_DNA"/>
</dbReference>
<dbReference type="PROSITE" id="PS51257">
    <property type="entry name" value="PROKAR_LIPOPROTEIN"/>
    <property type="match status" value="1"/>
</dbReference>
<dbReference type="InterPro" id="IPR006143">
    <property type="entry name" value="RND_pump_MFP"/>
</dbReference>
<comment type="caution">
    <text evidence="5">The sequence shown here is derived from an EMBL/GenBank/DDBJ whole genome shotgun (WGS) entry which is preliminary data.</text>
</comment>
<dbReference type="RefSeq" id="WP_185661723.1">
    <property type="nucleotide sequence ID" value="NZ_CAWPOO010000013.1"/>
</dbReference>